<reference evidence="3 4" key="1">
    <citation type="submission" date="2019-02" db="EMBL/GenBank/DDBJ databases">
        <title>Deep-cultivation of Planctomycetes and their phenomic and genomic characterization uncovers novel biology.</title>
        <authorList>
            <person name="Wiegand S."/>
            <person name="Jogler M."/>
            <person name="Boedeker C."/>
            <person name="Pinto D."/>
            <person name="Vollmers J."/>
            <person name="Rivas-Marin E."/>
            <person name="Kohn T."/>
            <person name="Peeters S.H."/>
            <person name="Heuer A."/>
            <person name="Rast P."/>
            <person name="Oberbeckmann S."/>
            <person name="Bunk B."/>
            <person name="Jeske O."/>
            <person name="Meyerdierks A."/>
            <person name="Storesund J.E."/>
            <person name="Kallscheuer N."/>
            <person name="Luecker S."/>
            <person name="Lage O.M."/>
            <person name="Pohl T."/>
            <person name="Merkel B.J."/>
            <person name="Hornburger P."/>
            <person name="Mueller R.-W."/>
            <person name="Bruemmer F."/>
            <person name="Labrenz M."/>
            <person name="Spormann A.M."/>
            <person name="Op Den Camp H."/>
            <person name="Overmann J."/>
            <person name="Amann R."/>
            <person name="Jetten M.S.M."/>
            <person name="Mascher T."/>
            <person name="Medema M.H."/>
            <person name="Devos D.P."/>
            <person name="Kaster A.-K."/>
            <person name="Ovreas L."/>
            <person name="Rohde M."/>
            <person name="Galperin M.Y."/>
            <person name="Jogler C."/>
        </authorList>
    </citation>
    <scope>NUCLEOTIDE SEQUENCE [LARGE SCALE GENOMIC DNA]</scope>
    <source>
        <strain evidence="3 4">Pla108</strain>
    </source>
</reference>
<comment type="caution">
    <text evidence="3">The sequence shown here is derived from an EMBL/GenBank/DDBJ whole genome shotgun (WGS) entry which is preliminary data.</text>
</comment>
<proteinExistence type="predicted"/>
<dbReference type="InterPro" id="IPR011008">
    <property type="entry name" value="Dimeric_a/b-barrel"/>
</dbReference>
<keyword evidence="4" id="KW-1185">Reference proteome</keyword>
<evidence type="ECO:0000313" key="4">
    <source>
        <dbReference type="Proteomes" id="UP000317421"/>
    </source>
</evidence>
<dbReference type="SMART" id="SM00886">
    <property type="entry name" value="Dabb"/>
    <property type="match status" value="1"/>
</dbReference>
<feature type="domain" description="Stress-response A/B barrel" evidence="2">
    <location>
        <begin position="24"/>
        <end position="120"/>
    </location>
</feature>
<protein>
    <submittedName>
        <fullName evidence="3">Stress responsive A/B Barrel Domain protein</fullName>
    </submittedName>
</protein>
<dbReference type="RefSeq" id="WP_146445576.1">
    <property type="nucleotide sequence ID" value="NZ_SJPR01000003.1"/>
</dbReference>
<dbReference type="Proteomes" id="UP000317421">
    <property type="component" value="Unassembled WGS sequence"/>
</dbReference>
<organism evidence="3 4">
    <name type="scientific">Botrimarina colliarenosi</name>
    <dbReference type="NCBI Taxonomy" id="2528001"/>
    <lineage>
        <taxon>Bacteria</taxon>
        <taxon>Pseudomonadati</taxon>
        <taxon>Planctomycetota</taxon>
        <taxon>Planctomycetia</taxon>
        <taxon>Pirellulales</taxon>
        <taxon>Lacipirellulaceae</taxon>
        <taxon>Botrimarina</taxon>
    </lineage>
</organism>
<feature type="signal peptide" evidence="1">
    <location>
        <begin position="1"/>
        <end position="21"/>
    </location>
</feature>
<dbReference type="AlphaFoldDB" id="A0A5C6ACF0"/>
<gene>
    <name evidence="3" type="ORF">Pla108_28630</name>
</gene>
<dbReference type="PROSITE" id="PS51502">
    <property type="entry name" value="S_R_A_B_BARREL"/>
    <property type="match status" value="1"/>
</dbReference>
<name>A0A5C6ACF0_9BACT</name>
<evidence type="ECO:0000256" key="1">
    <source>
        <dbReference type="SAM" id="SignalP"/>
    </source>
</evidence>
<evidence type="ECO:0000259" key="2">
    <source>
        <dbReference type="PROSITE" id="PS51502"/>
    </source>
</evidence>
<dbReference type="OrthoDB" id="8114960at2"/>
<dbReference type="Pfam" id="PF07876">
    <property type="entry name" value="Dabb"/>
    <property type="match status" value="1"/>
</dbReference>
<dbReference type="SUPFAM" id="SSF54909">
    <property type="entry name" value="Dimeric alpha+beta barrel"/>
    <property type="match status" value="1"/>
</dbReference>
<dbReference type="InterPro" id="IPR013097">
    <property type="entry name" value="Dabb"/>
</dbReference>
<dbReference type="EMBL" id="SJPR01000003">
    <property type="protein sequence ID" value="TWT97086.1"/>
    <property type="molecule type" value="Genomic_DNA"/>
</dbReference>
<accession>A0A5C6ACF0</accession>
<evidence type="ECO:0000313" key="3">
    <source>
        <dbReference type="EMBL" id="TWT97086.1"/>
    </source>
</evidence>
<sequence length="144" mass="15366" precursor="true">MFKALALVAAILFVSTPYAVAAPQAHMVFFTLTEPNDANRDQLVAACHKYLADHTGVIYFTVGTIAEDRDREVNDTSFQVALHVVFDSPAAHDTYQTHPRHLAFIKEAGPLWSGVKVFDSNLVAASAAAAPSAAAPQEKAAAGE</sequence>
<dbReference type="Gene3D" id="3.30.70.100">
    <property type="match status" value="1"/>
</dbReference>
<feature type="chain" id="PRO_5023068035" evidence="1">
    <location>
        <begin position="22"/>
        <end position="144"/>
    </location>
</feature>
<keyword evidence="1" id="KW-0732">Signal</keyword>